<reference evidence="3 4" key="1">
    <citation type="submission" date="2020-09" db="EMBL/GenBank/DDBJ databases">
        <title>Diversity and distribution of actinomycetes associated with coral in the coast of Hainan.</title>
        <authorList>
            <person name="Li F."/>
        </authorList>
    </citation>
    <scope>NUCLEOTIDE SEQUENCE [LARGE SCALE GENOMIC DNA]</scope>
    <source>
        <strain evidence="3 4">HNM0947</strain>
    </source>
</reference>
<dbReference type="PROSITE" id="PS00175">
    <property type="entry name" value="PG_MUTASE"/>
    <property type="match status" value="1"/>
</dbReference>
<dbReference type="SUPFAM" id="SSF53254">
    <property type="entry name" value="Phosphoglycerate mutase-like"/>
    <property type="match status" value="1"/>
</dbReference>
<protein>
    <submittedName>
        <fullName evidence="3">Histidine phosphatase family protein</fullName>
    </submittedName>
</protein>
<dbReference type="PANTHER" id="PTHR48100:SF1">
    <property type="entry name" value="HISTIDINE PHOSPHATASE FAMILY PROTEIN-RELATED"/>
    <property type="match status" value="1"/>
</dbReference>
<keyword evidence="4" id="KW-1185">Reference proteome</keyword>
<dbReference type="RefSeq" id="WP_193123345.1">
    <property type="nucleotide sequence ID" value="NZ_JADBGI010000017.1"/>
</dbReference>
<dbReference type="InterPro" id="IPR013078">
    <property type="entry name" value="His_Pase_superF_clade-1"/>
</dbReference>
<proteinExistence type="predicted"/>
<keyword evidence="1" id="KW-0324">Glycolysis</keyword>
<evidence type="ECO:0000256" key="1">
    <source>
        <dbReference type="ARBA" id="ARBA00023152"/>
    </source>
</evidence>
<dbReference type="CDD" id="cd07067">
    <property type="entry name" value="HP_PGM_like"/>
    <property type="match status" value="1"/>
</dbReference>
<keyword evidence="2" id="KW-0413">Isomerase</keyword>
<dbReference type="InterPro" id="IPR029033">
    <property type="entry name" value="His_PPase_superfam"/>
</dbReference>
<sequence>MVDVRMEKNLLRPVGYVVCGLTVALVAAGCARGEGEADADRSDPENGPLTVTLVRHGESFGNASGVVTTSVPGTLLTEDGHEEARAVADELRPEGHDAVYSSVMTRTEQTAGYLADSLDLTVDVIEGIHEVDLPLVEGRSEESAGEHILEMATRWAEGDLEAHLADSLDVEADGLATLEGNTGENGEEFLERFEGALEHVYEDGGERPVVFSHGFTIMMGALLVDGSVDTDEVSMAELVPHTTGTVTLEGSPDEGWTIVDWMGSGRPE</sequence>
<evidence type="ECO:0000313" key="3">
    <source>
        <dbReference type="EMBL" id="MBE3000740.1"/>
    </source>
</evidence>
<dbReference type="InterPro" id="IPR050275">
    <property type="entry name" value="PGM_Phosphatase"/>
</dbReference>
<gene>
    <name evidence="3" type="ORF">IDM40_18855</name>
</gene>
<dbReference type="SMART" id="SM00855">
    <property type="entry name" value="PGAM"/>
    <property type="match status" value="1"/>
</dbReference>
<accession>A0ABR9PAM5</accession>
<dbReference type="PROSITE" id="PS51257">
    <property type="entry name" value="PROKAR_LIPOPROTEIN"/>
    <property type="match status" value="1"/>
</dbReference>
<evidence type="ECO:0000313" key="4">
    <source>
        <dbReference type="Proteomes" id="UP000806528"/>
    </source>
</evidence>
<comment type="caution">
    <text evidence="3">The sequence shown here is derived from an EMBL/GenBank/DDBJ whole genome shotgun (WGS) entry which is preliminary data.</text>
</comment>
<organism evidence="3 4">
    <name type="scientific">Nocardiopsis coralli</name>
    <dbReference type="NCBI Taxonomy" id="2772213"/>
    <lineage>
        <taxon>Bacteria</taxon>
        <taxon>Bacillati</taxon>
        <taxon>Actinomycetota</taxon>
        <taxon>Actinomycetes</taxon>
        <taxon>Streptosporangiales</taxon>
        <taxon>Nocardiopsidaceae</taxon>
        <taxon>Nocardiopsis</taxon>
    </lineage>
</organism>
<dbReference type="Proteomes" id="UP000806528">
    <property type="component" value="Unassembled WGS sequence"/>
</dbReference>
<dbReference type="EMBL" id="JADBGI010000017">
    <property type="protein sequence ID" value="MBE3000740.1"/>
    <property type="molecule type" value="Genomic_DNA"/>
</dbReference>
<dbReference type="InterPro" id="IPR001345">
    <property type="entry name" value="PG/BPGM_mutase_AS"/>
</dbReference>
<dbReference type="Gene3D" id="3.40.50.1240">
    <property type="entry name" value="Phosphoglycerate mutase-like"/>
    <property type="match status" value="1"/>
</dbReference>
<name>A0ABR9PAM5_9ACTN</name>
<dbReference type="PANTHER" id="PTHR48100">
    <property type="entry name" value="BROAD-SPECIFICITY PHOSPHATASE YOR283W-RELATED"/>
    <property type="match status" value="1"/>
</dbReference>
<dbReference type="Pfam" id="PF00300">
    <property type="entry name" value="His_Phos_1"/>
    <property type="match status" value="1"/>
</dbReference>
<evidence type="ECO:0000256" key="2">
    <source>
        <dbReference type="ARBA" id="ARBA00023235"/>
    </source>
</evidence>